<protein>
    <submittedName>
        <fullName evidence="1">Uncharacterized protein</fullName>
    </submittedName>
</protein>
<organism evidence="1 2">
    <name type="scientific">Pisolithus tinctorius Marx 270</name>
    <dbReference type="NCBI Taxonomy" id="870435"/>
    <lineage>
        <taxon>Eukaryota</taxon>
        <taxon>Fungi</taxon>
        <taxon>Dikarya</taxon>
        <taxon>Basidiomycota</taxon>
        <taxon>Agaricomycotina</taxon>
        <taxon>Agaricomycetes</taxon>
        <taxon>Agaricomycetidae</taxon>
        <taxon>Boletales</taxon>
        <taxon>Sclerodermatineae</taxon>
        <taxon>Pisolithaceae</taxon>
        <taxon>Pisolithus</taxon>
    </lineage>
</organism>
<dbReference type="AlphaFoldDB" id="A0A0C3PLT6"/>
<proteinExistence type="predicted"/>
<dbReference type="InParanoid" id="A0A0C3PLT6"/>
<dbReference type="EMBL" id="KN831955">
    <property type="protein sequence ID" value="KIO09259.1"/>
    <property type="molecule type" value="Genomic_DNA"/>
</dbReference>
<dbReference type="Proteomes" id="UP000054217">
    <property type="component" value="Unassembled WGS sequence"/>
</dbReference>
<keyword evidence="2" id="KW-1185">Reference proteome</keyword>
<reference evidence="1 2" key="1">
    <citation type="submission" date="2014-04" db="EMBL/GenBank/DDBJ databases">
        <authorList>
            <consortium name="DOE Joint Genome Institute"/>
            <person name="Kuo A."/>
            <person name="Kohler A."/>
            <person name="Costa M.D."/>
            <person name="Nagy L.G."/>
            <person name="Floudas D."/>
            <person name="Copeland A."/>
            <person name="Barry K.W."/>
            <person name="Cichocki N."/>
            <person name="Veneault-Fourrey C."/>
            <person name="LaButti K."/>
            <person name="Lindquist E.A."/>
            <person name="Lipzen A."/>
            <person name="Lundell T."/>
            <person name="Morin E."/>
            <person name="Murat C."/>
            <person name="Sun H."/>
            <person name="Tunlid A."/>
            <person name="Henrissat B."/>
            <person name="Grigoriev I.V."/>
            <person name="Hibbett D.S."/>
            <person name="Martin F."/>
            <person name="Nordberg H.P."/>
            <person name="Cantor M.N."/>
            <person name="Hua S.X."/>
        </authorList>
    </citation>
    <scope>NUCLEOTIDE SEQUENCE [LARGE SCALE GENOMIC DNA]</scope>
    <source>
        <strain evidence="1 2">Marx 270</strain>
    </source>
</reference>
<reference evidence="2" key="2">
    <citation type="submission" date="2015-01" db="EMBL/GenBank/DDBJ databases">
        <title>Evolutionary Origins and Diversification of the Mycorrhizal Mutualists.</title>
        <authorList>
            <consortium name="DOE Joint Genome Institute"/>
            <consortium name="Mycorrhizal Genomics Consortium"/>
            <person name="Kohler A."/>
            <person name="Kuo A."/>
            <person name="Nagy L.G."/>
            <person name="Floudas D."/>
            <person name="Copeland A."/>
            <person name="Barry K.W."/>
            <person name="Cichocki N."/>
            <person name="Veneault-Fourrey C."/>
            <person name="LaButti K."/>
            <person name="Lindquist E.A."/>
            <person name="Lipzen A."/>
            <person name="Lundell T."/>
            <person name="Morin E."/>
            <person name="Murat C."/>
            <person name="Riley R."/>
            <person name="Ohm R."/>
            <person name="Sun H."/>
            <person name="Tunlid A."/>
            <person name="Henrissat B."/>
            <person name="Grigoriev I.V."/>
            <person name="Hibbett D.S."/>
            <person name="Martin F."/>
        </authorList>
    </citation>
    <scope>NUCLEOTIDE SEQUENCE [LARGE SCALE GENOMIC DNA]</scope>
    <source>
        <strain evidence="2">Marx 270</strain>
    </source>
</reference>
<evidence type="ECO:0000313" key="2">
    <source>
        <dbReference type="Proteomes" id="UP000054217"/>
    </source>
</evidence>
<dbReference type="HOGENOM" id="CLU_086114_1_0_1"/>
<name>A0A0C3PLT6_PISTI</name>
<dbReference type="OrthoDB" id="2689409at2759"/>
<evidence type="ECO:0000313" key="1">
    <source>
        <dbReference type="EMBL" id="KIO09259.1"/>
    </source>
</evidence>
<gene>
    <name evidence="1" type="ORF">M404DRAFT_132481</name>
</gene>
<sequence length="178" mass="20143">MKTTQEAHTIAMQYGKTLTSIMATAGLTTKAMRAESVWNMHQAWYAHTNPKTSEEDMQSYYSCHMLHYGAHKDEEEYLELWDEIHKYWKESVSGIKDMSSKAMVGCVMTCRDSFTQAAQTWCNVEDIHVFGCVIYGGNNEAACQAQGIFAGSPICMELASRRQTDVTRLIDYLATIVK</sequence>
<accession>A0A0C3PLT6</accession>